<accession>A0A6J5MZ88</accession>
<protein>
    <recommendedName>
        <fullName evidence="3">Terminase small subunit</fullName>
    </recommendedName>
</protein>
<dbReference type="Gene3D" id="1.10.10.60">
    <property type="entry name" value="Homeodomain-like"/>
    <property type="match status" value="1"/>
</dbReference>
<evidence type="ECO:0000256" key="1">
    <source>
        <dbReference type="SAM" id="MobiDB-lite"/>
    </source>
</evidence>
<organism evidence="2">
    <name type="scientific">uncultured Caudovirales phage</name>
    <dbReference type="NCBI Taxonomy" id="2100421"/>
    <lineage>
        <taxon>Viruses</taxon>
        <taxon>Duplodnaviria</taxon>
        <taxon>Heunggongvirae</taxon>
        <taxon>Uroviricota</taxon>
        <taxon>Caudoviricetes</taxon>
        <taxon>Peduoviridae</taxon>
        <taxon>Maltschvirus</taxon>
        <taxon>Maltschvirus maltsch</taxon>
    </lineage>
</organism>
<feature type="region of interest" description="Disordered" evidence="1">
    <location>
        <begin position="1"/>
        <end position="22"/>
    </location>
</feature>
<proteinExistence type="predicted"/>
<gene>
    <name evidence="2" type="ORF">UFOVP599_10</name>
</gene>
<evidence type="ECO:0000313" key="2">
    <source>
        <dbReference type="EMBL" id="CAB4151277.1"/>
    </source>
</evidence>
<reference evidence="2" key="1">
    <citation type="submission" date="2020-04" db="EMBL/GenBank/DDBJ databases">
        <authorList>
            <person name="Chiriac C."/>
            <person name="Salcher M."/>
            <person name="Ghai R."/>
            <person name="Kavagutti S V."/>
        </authorList>
    </citation>
    <scope>NUCLEOTIDE SEQUENCE</scope>
</reference>
<dbReference type="EMBL" id="LR796556">
    <property type="protein sequence ID" value="CAB4151277.1"/>
    <property type="molecule type" value="Genomic_DNA"/>
</dbReference>
<sequence>MRDISTTESEQPEEKKPIGRPTEYDPIYCDKVVELGKLGKSFEQMAGELDISYRTLCRWRDSHEDFCHALEDAQVLAQKWWEDHAQSYLVEHKDGEKLNVGLWSRSMAARFPKNYSDRIKQEITGANGAPLITGVEITLVDTDGSKSTD</sequence>
<name>A0A6J5MZ88_9CAUD</name>
<evidence type="ECO:0008006" key="3">
    <source>
        <dbReference type="Google" id="ProtNLM"/>
    </source>
</evidence>